<dbReference type="EMBL" id="BQKI01000006">
    <property type="protein sequence ID" value="GJM97337.1"/>
    <property type="molecule type" value="Genomic_DNA"/>
</dbReference>
<reference evidence="1" key="1">
    <citation type="journal article" date="2018" name="DNA Res.">
        <title>Multiple hybrid de novo genome assembly of finger millet, an orphan allotetraploid crop.</title>
        <authorList>
            <person name="Hatakeyama M."/>
            <person name="Aluri S."/>
            <person name="Balachadran M.T."/>
            <person name="Sivarajan S.R."/>
            <person name="Patrignani A."/>
            <person name="Gruter S."/>
            <person name="Poveda L."/>
            <person name="Shimizu-Inatsugi R."/>
            <person name="Baeten J."/>
            <person name="Francoijs K.J."/>
            <person name="Nataraja K.N."/>
            <person name="Reddy Y.A.N."/>
            <person name="Phadnis S."/>
            <person name="Ravikumar R.L."/>
            <person name="Schlapbach R."/>
            <person name="Sreeman S.M."/>
            <person name="Shimizu K.K."/>
        </authorList>
    </citation>
    <scope>NUCLEOTIDE SEQUENCE</scope>
</reference>
<organism evidence="1 2">
    <name type="scientific">Eleusine coracana subsp. coracana</name>
    <dbReference type="NCBI Taxonomy" id="191504"/>
    <lineage>
        <taxon>Eukaryota</taxon>
        <taxon>Viridiplantae</taxon>
        <taxon>Streptophyta</taxon>
        <taxon>Embryophyta</taxon>
        <taxon>Tracheophyta</taxon>
        <taxon>Spermatophyta</taxon>
        <taxon>Magnoliopsida</taxon>
        <taxon>Liliopsida</taxon>
        <taxon>Poales</taxon>
        <taxon>Poaceae</taxon>
        <taxon>PACMAD clade</taxon>
        <taxon>Chloridoideae</taxon>
        <taxon>Cynodonteae</taxon>
        <taxon>Eleusininae</taxon>
        <taxon>Eleusine</taxon>
    </lineage>
</organism>
<evidence type="ECO:0000313" key="2">
    <source>
        <dbReference type="Proteomes" id="UP001054889"/>
    </source>
</evidence>
<gene>
    <name evidence="1" type="primary">ga14257</name>
    <name evidence="1" type="ORF">PR202_ga14257</name>
</gene>
<dbReference type="AlphaFoldDB" id="A0AAV5CH37"/>
<protein>
    <submittedName>
        <fullName evidence="1">Uncharacterized protein</fullName>
    </submittedName>
</protein>
<accession>A0AAV5CH37</accession>
<name>A0AAV5CH37_ELECO</name>
<proteinExistence type="predicted"/>
<keyword evidence="2" id="KW-1185">Reference proteome</keyword>
<evidence type="ECO:0000313" key="1">
    <source>
        <dbReference type="EMBL" id="GJM97337.1"/>
    </source>
</evidence>
<comment type="caution">
    <text evidence="1">The sequence shown here is derived from an EMBL/GenBank/DDBJ whole genome shotgun (WGS) entry which is preliminary data.</text>
</comment>
<reference evidence="1" key="2">
    <citation type="submission" date="2021-12" db="EMBL/GenBank/DDBJ databases">
        <title>Resequencing data analysis of finger millet.</title>
        <authorList>
            <person name="Hatakeyama M."/>
            <person name="Aluri S."/>
            <person name="Balachadran M.T."/>
            <person name="Sivarajan S.R."/>
            <person name="Poveda L."/>
            <person name="Shimizu-Inatsugi R."/>
            <person name="Schlapbach R."/>
            <person name="Sreeman S.M."/>
            <person name="Shimizu K.K."/>
        </authorList>
    </citation>
    <scope>NUCLEOTIDE SEQUENCE</scope>
</reference>
<sequence>MLQLAPSREESSFADWWRWASKCTSKERRKGTNSLIILGAWSIWKYSNACVFEGTSPGISELIISFKDENHLWCLAGAKGLSALGLGNAQIES</sequence>
<dbReference type="Proteomes" id="UP001054889">
    <property type="component" value="Unassembled WGS sequence"/>
</dbReference>